<gene>
    <name evidence="2" type="ORF">DDW44_19350</name>
</gene>
<proteinExistence type="predicted"/>
<name>A0A2S1SWG0_9ACTN</name>
<sequence length="179" mass="18186">MKKLAWATKGLAAVTGAVLAGAVMAPSAAAADVTPDAMTIAQEVTGLAFGDGNGKRCRIAERDISTAIVDDPAAGTPETVVRVTTDRKGNAYLYDSRNPGVWTPLALVPGTPDCTEDLDIVADDGDGTAATDEVLITLLAGSGKIYEVRCDITPGVPLTGSNIGTQCAPGFTQLPGTPV</sequence>
<dbReference type="AlphaFoldDB" id="A0A2S1SWG0"/>
<organism evidence="2 3">
    <name type="scientific">Streptomyces tirandamycinicus</name>
    <dbReference type="NCBI Taxonomy" id="2174846"/>
    <lineage>
        <taxon>Bacteria</taxon>
        <taxon>Bacillati</taxon>
        <taxon>Actinomycetota</taxon>
        <taxon>Actinomycetes</taxon>
        <taxon>Kitasatosporales</taxon>
        <taxon>Streptomycetaceae</taxon>
        <taxon>Streptomyces</taxon>
    </lineage>
</organism>
<dbReference type="Proteomes" id="UP000244900">
    <property type="component" value="Chromosome"/>
</dbReference>
<dbReference type="EMBL" id="CP029188">
    <property type="protein sequence ID" value="AWI30696.1"/>
    <property type="molecule type" value="Genomic_DNA"/>
</dbReference>
<reference evidence="2 3" key="1">
    <citation type="submission" date="2018-05" db="EMBL/GenBank/DDBJ databases">
        <title>Complete genome sequence of sponge-derived Streptomyces sp. HNM0039.</title>
        <authorList>
            <person name="Huang X."/>
            <person name="Zhou S."/>
        </authorList>
    </citation>
    <scope>NUCLEOTIDE SEQUENCE [LARGE SCALE GENOMIC DNA]</scope>
    <source>
        <strain evidence="2 3">HNM0039</strain>
    </source>
</reference>
<keyword evidence="3" id="KW-1185">Reference proteome</keyword>
<protein>
    <submittedName>
        <fullName evidence="2">Uncharacterized protein</fullName>
    </submittedName>
</protein>
<dbReference type="KEGG" id="stir:DDW44_19350"/>
<evidence type="ECO:0000313" key="2">
    <source>
        <dbReference type="EMBL" id="AWI30696.1"/>
    </source>
</evidence>
<feature type="signal peptide" evidence="1">
    <location>
        <begin position="1"/>
        <end position="30"/>
    </location>
</feature>
<keyword evidence="1" id="KW-0732">Signal</keyword>
<dbReference type="OrthoDB" id="4326515at2"/>
<dbReference type="RefSeq" id="WP_108907192.1">
    <property type="nucleotide sequence ID" value="NZ_CP029188.1"/>
</dbReference>
<evidence type="ECO:0000256" key="1">
    <source>
        <dbReference type="SAM" id="SignalP"/>
    </source>
</evidence>
<evidence type="ECO:0000313" key="3">
    <source>
        <dbReference type="Proteomes" id="UP000244900"/>
    </source>
</evidence>
<accession>A0A2S1SWG0</accession>
<feature type="chain" id="PRO_5015422280" evidence="1">
    <location>
        <begin position="31"/>
        <end position="179"/>
    </location>
</feature>